<gene>
    <name evidence="2" type="ORF">HOLleu_22208</name>
</gene>
<dbReference type="EMBL" id="JAIZAY010000010">
    <property type="protein sequence ID" value="KAJ8035096.1"/>
    <property type="molecule type" value="Genomic_DNA"/>
</dbReference>
<keyword evidence="3" id="KW-1185">Reference proteome</keyword>
<dbReference type="AlphaFoldDB" id="A0A9Q1BY69"/>
<feature type="transmembrane region" description="Helical" evidence="1">
    <location>
        <begin position="12"/>
        <end position="33"/>
    </location>
</feature>
<dbReference type="CDD" id="cd12087">
    <property type="entry name" value="TM_EGFR-like"/>
    <property type="match status" value="1"/>
</dbReference>
<evidence type="ECO:0000256" key="1">
    <source>
        <dbReference type="SAM" id="Phobius"/>
    </source>
</evidence>
<name>A0A9Q1BY69_HOLLE</name>
<keyword evidence="1" id="KW-0472">Membrane</keyword>
<reference evidence="2" key="1">
    <citation type="submission" date="2021-10" db="EMBL/GenBank/DDBJ databases">
        <title>Tropical sea cucumber genome reveals ecological adaptation and Cuvierian tubules defense mechanism.</title>
        <authorList>
            <person name="Chen T."/>
        </authorList>
    </citation>
    <scope>NUCLEOTIDE SEQUENCE</scope>
    <source>
        <strain evidence="2">Nanhai2018</strain>
        <tissue evidence="2">Muscle</tissue>
    </source>
</reference>
<keyword evidence="1" id="KW-1133">Transmembrane helix</keyword>
<accession>A0A9Q1BY69</accession>
<protein>
    <submittedName>
        <fullName evidence="2">Uncharacterized protein</fullName>
    </submittedName>
</protein>
<comment type="caution">
    <text evidence="2">The sequence shown here is derived from an EMBL/GenBank/DDBJ whole genome shotgun (WGS) entry which is preliminary data.</text>
</comment>
<evidence type="ECO:0000313" key="3">
    <source>
        <dbReference type="Proteomes" id="UP001152320"/>
    </source>
</evidence>
<organism evidence="2 3">
    <name type="scientific">Holothuria leucospilota</name>
    <name type="common">Black long sea cucumber</name>
    <name type="synonym">Mertensiothuria leucospilota</name>
    <dbReference type="NCBI Taxonomy" id="206669"/>
    <lineage>
        <taxon>Eukaryota</taxon>
        <taxon>Metazoa</taxon>
        <taxon>Echinodermata</taxon>
        <taxon>Eleutherozoa</taxon>
        <taxon>Echinozoa</taxon>
        <taxon>Holothuroidea</taxon>
        <taxon>Aspidochirotacea</taxon>
        <taxon>Aspidochirotida</taxon>
        <taxon>Holothuriidae</taxon>
        <taxon>Holothuria</taxon>
    </lineage>
</organism>
<evidence type="ECO:0000313" key="2">
    <source>
        <dbReference type="EMBL" id="KAJ8035096.1"/>
    </source>
</evidence>
<dbReference type="Proteomes" id="UP001152320">
    <property type="component" value="Chromosome 10"/>
</dbReference>
<keyword evidence="1" id="KW-0812">Transmembrane</keyword>
<proteinExistence type="predicted"/>
<sequence length="109" mass="12601">MFNFSFSDPVQIILVVGICLFCLLVGCLLFWIIRRRIMKLTGCCSRNTTYTTGELQMPNLPDDQSYEPMSGLNVSRTSYISKFMTRTLLPNRKQKPESSIGEEYETMHF</sequence>